<keyword evidence="2 7" id="KW-0645">Protease</keyword>
<dbReference type="SUPFAM" id="SSF50156">
    <property type="entry name" value="PDZ domain-like"/>
    <property type="match status" value="1"/>
</dbReference>
<evidence type="ECO:0000256" key="1">
    <source>
        <dbReference type="ARBA" id="ARBA00010541"/>
    </source>
</evidence>
<dbReference type="InterPro" id="IPR051201">
    <property type="entry name" value="Chloro_Bact_Ser_Proteases"/>
</dbReference>
<feature type="region of interest" description="Disordered" evidence="4">
    <location>
        <begin position="1"/>
        <end position="47"/>
    </location>
</feature>
<dbReference type="Gene3D" id="2.30.42.10">
    <property type="match status" value="1"/>
</dbReference>
<evidence type="ECO:0000313" key="7">
    <source>
        <dbReference type="EMBL" id="ANU76454.1"/>
    </source>
</evidence>
<evidence type="ECO:0000256" key="2">
    <source>
        <dbReference type="ARBA" id="ARBA00022670"/>
    </source>
</evidence>
<dbReference type="EMBL" id="CP015405">
    <property type="protein sequence ID" value="ANU76454.1"/>
    <property type="molecule type" value="Genomic_DNA"/>
</dbReference>
<sequence length="479" mass="49477">MSNYYDFNSDNNNNNEQSHYPILSDGPTGSPESDKKPSKRSRNKKKNLAKRIGTLTLSAVLFGSVAAGSFQAVNHIYTANAPAASSGASGDSGDSSKSSLLKTTAVSSGSGTITGSLDVSHIAASAMPSIVAITNKSVQEVRNYFSQFGYGGYPQTQETESQGSGIIIGKNDTELLVVTNNHVVENADTLSVCFIDNNVLEAKVKGTDPENDLAVIAVPLDSISDETMSAIAVANIGDSDSLKVGEQVVAIGNALGYGQSVTTGIASAVNRTLSGSSSQTGASTDDSGSATYIQTDAAINPGNSGGALLNMNGEVVGINSAKLASTEVEGMGYAIPMSRASDIIETLMNKTTREKVSEGEQGSLGIKGADVTSEAEEIYGLPKGVYISEVVSGSAAEKAGISSGSVLTKFDGTSITDISQLQSLLQYYKAGETVDVALQVPGQNNSYEEKTVSVTLGDSTDSGNTQEENAPSPAMNNFR</sequence>
<dbReference type="GO" id="GO:0006508">
    <property type="term" value="P:proteolysis"/>
    <property type="evidence" value="ECO:0007669"/>
    <property type="project" value="UniProtKB-KW"/>
</dbReference>
<dbReference type="InterPro" id="IPR036034">
    <property type="entry name" value="PDZ_sf"/>
</dbReference>
<dbReference type="Pfam" id="PF17820">
    <property type="entry name" value="PDZ_6"/>
    <property type="match status" value="1"/>
</dbReference>
<dbReference type="OrthoDB" id="9758917at2"/>
<organism evidence="7 8">
    <name type="scientific">Blautia pseudococcoides</name>
    <dbReference type="NCBI Taxonomy" id="1796616"/>
    <lineage>
        <taxon>Bacteria</taxon>
        <taxon>Bacillati</taxon>
        <taxon>Bacillota</taxon>
        <taxon>Clostridia</taxon>
        <taxon>Lachnospirales</taxon>
        <taxon>Lachnospiraceae</taxon>
        <taxon>Blautia</taxon>
    </lineage>
</organism>
<dbReference type="InterPro" id="IPR041489">
    <property type="entry name" value="PDZ_6"/>
</dbReference>
<name>A0A1C7IC02_9FIRM</name>
<keyword evidence="3" id="KW-0378">Hydrolase</keyword>
<accession>A0A1C7IC02</accession>
<feature type="domain" description="PDZ" evidence="6">
    <location>
        <begin position="350"/>
        <end position="442"/>
    </location>
</feature>
<dbReference type="PRINTS" id="PR00834">
    <property type="entry name" value="PROTEASES2C"/>
</dbReference>
<dbReference type="KEGG" id="byl:A4V09_12155"/>
<evidence type="ECO:0000313" key="8">
    <source>
        <dbReference type="Proteomes" id="UP000092574"/>
    </source>
</evidence>
<dbReference type="PANTHER" id="PTHR43343:SF3">
    <property type="entry name" value="PROTEASE DO-LIKE 8, CHLOROPLASTIC"/>
    <property type="match status" value="1"/>
</dbReference>
<evidence type="ECO:0000256" key="5">
    <source>
        <dbReference type="SAM" id="Phobius"/>
    </source>
</evidence>
<reference evidence="7" key="1">
    <citation type="submission" date="2017-04" db="EMBL/GenBank/DDBJ databases">
        <title>Complete Genome Sequences of Twelve Strains of a Stable Defined Moderately Diverse Mouse Microbiota 2 (sDMDMm2).</title>
        <authorList>
            <person name="Uchimura Y."/>
            <person name="Wyss M."/>
            <person name="Brugiroux S."/>
            <person name="Limenitakis J.P."/>
            <person name="Stecher B."/>
            <person name="McCoy K.D."/>
            <person name="Macpherson A.J."/>
        </authorList>
    </citation>
    <scope>NUCLEOTIDE SEQUENCE</scope>
    <source>
        <strain evidence="7">YL58</strain>
    </source>
</reference>
<dbReference type="STRING" id="1796616.A4V09_12155"/>
<evidence type="ECO:0000259" key="6">
    <source>
        <dbReference type="PROSITE" id="PS50106"/>
    </source>
</evidence>
<feature type="compositionally biased region" description="Low complexity" evidence="4">
    <location>
        <begin position="1"/>
        <end position="15"/>
    </location>
</feature>
<evidence type="ECO:0000256" key="3">
    <source>
        <dbReference type="ARBA" id="ARBA00022801"/>
    </source>
</evidence>
<dbReference type="Gene3D" id="2.40.10.10">
    <property type="entry name" value="Trypsin-like serine proteases"/>
    <property type="match status" value="2"/>
</dbReference>
<dbReference type="RefSeq" id="WP_065542619.1">
    <property type="nucleotide sequence ID" value="NZ_CP015405.2"/>
</dbReference>
<gene>
    <name evidence="7" type="ORF">A4V09_12155</name>
</gene>
<proteinExistence type="inferred from homology"/>
<dbReference type="Proteomes" id="UP000092574">
    <property type="component" value="Chromosome"/>
</dbReference>
<dbReference type="InterPro" id="IPR043504">
    <property type="entry name" value="Peptidase_S1_PA_chymotrypsin"/>
</dbReference>
<dbReference type="Pfam" id="PF13365">
    <property type="entry name" value="Trypsin_2"/>
    <property type="match status" value="1"/>
</dbReference>
<feature type="transmembrane region" description="Helical" evidence="5">
    <location>
        <begin position="48"/>
        <end position="70"/>
    </location>
</feature>
<keyword evidence="8" id="KW-1185">Reference proteome</keyword>
<dbReference type="AlphaFoldDB" id="A0A1C7IC02"/>
<dbReference type="SUPFAM" id="SSF50494">
    <property type="entry name" value="Trypsin-like serine proteases"/>
    <property type="match status" value="1"/>
</dbReference>
<evidence type="ECO:0000256" key="4">
    <source>
        <dbReference type="SAM" id="MobiDB-lite"/>
    </source>
</evidence>
<feature type="compositionally biased region" description="Basic residues" evidence="4">
    <location>
        <begin position="37"/>
        <end position="47"/>
    </location>
</feature>
<dbReference type="InterPro" id="IPR001478">
    <property type="entry name" value="PDZ"/>
</dbReference>
<dbReference type="InterPro" id="IPR009003">
    <property type="entry name" value="Peptidase_S1_PA"/>
</dbReference>
<dbReference type="PROSITE" id="PS50106">
    <property type="entry name" value="PDZ"/>
    <property type="match status" value="1"/>
</dbReference>
<feature type="region of interest" description="Disordered" evidence="4">
    <location>
        <begin position="455"/>
        <end position="479"/>
    </location>
</feature>
<comment type="similarity">
    <text evidence="1">Belongs to the peptidase S1C family.</text>
</comment>
<dbReference type="InterPro" id="IPR001940">
    <property type="entry name" value="Peptidase_S1C"/>
</dbReference>
<dbReference type="PANTHER" id="PTHR43343">
    <property type="entry name" value="PEPTIDASE S12"/>
    <property type="match status" value="1"/>
</dbReference>
<protein>
    <submittedName>
        <fullName evidence="7">Serine protease HtrA</fullName>
    </submittedName>
</protein>
<keyword evidence="5" id="KW-0812">Transmembrane</keyword>
<keyword evidence="5" id="KW-0472">Membrane</keyword>
<dbReference type="SMART" id="SM00228">
    <property type="entry name" value="PDZ"/>
    <property type="match status" value="1"/>
</dbReference>
<dbReference type="GO" id="GO:0004252">
    <property type="term" value="F:serine-type endopeptidase activity"/>
    <property type="evidence" value="ECO:0007669"/>
    <property type="project" value="InterPro"/>
</dbReference>
<keyword evidence="5" id="KW-1133">Transmembrane helix</keyword>